<gene>
    <name evidence="2" type="ORF">Rleg9DRAFT_4128</name>
</gene>
<dbReference type="EMBL" id="JH719381">
    <property type="protein sequence ID" value="EJB05255.1"/>
    <property type="molecule type" value="Genomic_DNA"/>
</dbReference>
<evidence type="ECO:0000256" key="1">
    <source>
        <dbReference type="SAM" id="MobiDB-lite"/>
    </source>
</evidence>
<feature type="region of interest" description="Disordered" evidence="1">
    <location>
        <begin position="33"/>
        <end position="69"/>
    </location>
</feature>
<organism evidence="2 3">
    <name type="scientific">Rhizobium leguminosarum bv. trifolii WSM597</name>
    <dbReference type="NCBI Taxonomy" id="754764"/>
    <lineage>
        <taxon>Bacteria</taxon>
        <taxon>Pseudomonadati</taxon>
        <taxon>Pseudomonadota</taxon>
        <taxon>Alphaproteobacteria</taxon>
        <taxon>Hyphomicrobiales</taxon>
        <taxon>Rhizobiaceae</taxon>
        <taxon>Rhizobium/Agrobacterium group</taxon>
        <taxon>Rhizobium</taxon>
    </lineage>
</organism>
<dbReference type="HOGENOM" id="CLU_2773054_0_0_5"/>
<feature type="compositionally biased region" description="Polar residues" evidence="1">
    <location>
        <begin position="48"/>
        <end position="60"/>
    </location>
</feature>
<name>J0H595_RHILT</name>
<protein>
    <submittedName>
        <fullName evidence="2">Uncharacterized protein</fullName>
    </submittedName>
</protein>
<evidence type="ECO:0000313" key="2">
    <source>
        <dbReference type="EMBL" id="EJB05255.1"/>
    </source>
</evidence>
<accession>J0H595</accession>
<dbReference type="Proteomes" id="UP000005092">
    <property type="component" value="Unassembled WGS sequence"/>
</dbReference>
<proteinExistence type="predicted"/>
<reference evidence="2 3" key="1">
    <citation type="submission" date="2012-02" db="EMBL/GenBank/DDBJ databases">
        <title>Improved High-Quality Draft Sequence of Rhizobium leguminosarum bv. trifolii WSM597.</title>
        <authorList>
            <consortium name="US DOE Joint Genome Institute"/>
            <person name="Lucas S."/>
            <person name="Han J."/>
            <person name="Lapidus A."/>
            <person name="Cheng J.-F."/>
            <person name="Goodwin L."/>
            <person name="Pitluck S."/>
            <person name="Peters L."/>
            <person name="Ovchinnikova G."/>
            <person name="Held B."/>
            <person name="Detter J.C."/>
            <person name="Han C."/>
            <person name="Tapia R."/>
            <person name="Land M."/>
            <person name="Hauser L."/>
            <person name="Kyrpides N."/>
            <person name="Ivanova N."/>
            <person name="Pagani I."/>
            <person name="Brau L."/>
            <person name="Yates R."/>
            <person name="O'Hara G."/>
            <person name="Rui T."/>
            <person name="Howieson J."/>
            <person name="Reeve W."/>
            <person name="Woyke T."/>
        </authorList>
    </citation>
    <scope>NUCLEOTIDE SEQUENCE [LARGE SCALE GENOMIC DNA]</scope>
    <source>
        <strain evidence="2 3">WSM597</strain>
    </source>
</reference>
<sequence>MIGMMVKMAVKPHSDTAFEQALAAEAAAVRGNEAGRTTISAPSGARSAETNQPSETSCRKTGSHIKPNL</sequence>
<dbReference type="RefSeq" id="WP_003589921.1">
    <property type="nucleotide sequence ID" value="NZ_JH719381.1"/>
</dbReference>
<dbReference type="AlphaFoldDB" id="J0H595"/>
<evidence type="ECO:0000313" key="3">
    <source>
        <dbReference type="Proteomes" id="UP000005092"/>
    </source>
</evidence>